<accession>A0ABU0U959</accession>
<keyword evidence="4 7" id="KW-0456">Lyase</keyword>
<comment type="caution">
    <text evidence="7">The sequence shown here is derived from an EMBL/GenBank/DDBJ whole genome shotgun (WGS) entry which is preliminary data.</text>
</comment>
<dbReference type="InterPro" id="IPR015424">
    <property type="entry name" value="PyrdxlP-dep_Trfase"/>
</dbReference>
<dbReference type="SUPFAM" id="SSF53383">
    <property type="entry name" value="PLP-dependent transferases"/>
    <property type="match status" value="1"/>
</dbReference>
<dbReference type="NCBIfam" id="TIGR04350">
    <property type="entry name" value="C_S_lyase_PatB"/>
    <property type="match status" value="1"/>
</dbReference>
<dbReference type="InterPro" id="IPR015421">
    <property type="entry name" value="PyrdxlP-dep_Trfase_major"/>
</dbReference>
<keyword evidence="3" id="KW-0663">Pyridoxal phosphate</keyword>
<comment type="cofactor">
    <cofactor evidence="1">
        <name>pyridoxal 5'-phosphate</name>
        <dbReference type="ChEBI" id="CHEBI:597326"/>
    </cofactor>
</comment>
<dbReference type="InterPro" id="IPR004839">
    <property type="entry name" value="Aminotransferase_I/II_large"/>
</dbReference>
<evidence type="ECO:0000256" key="2">
    <source>
        <dbReference type="ARBA" id="ARBA00012224"/>
    </source>
</evidence>
<dbReference type="InterPro" id="IPR027619">
    <property type="entry name" value="C-S_lyase_PatB-like"/>
</dbReference>
<reference evidence="7 8" key="1">
    <citation type="submission" date="2023-07" db="EMBL/GenBank/DDBJ databases">
        <title>Functional and genomic diversity of the sorghum phyllosphere microbiome.</title>
        <authorList>
            <person name="Shade A."/>
        </authorList>
    </citation>
    <scope>NUCLEOTIDE SEQUENCE [LARGE SCALE GENOMIC DNA]</scope>
    <source>
        <strain evidence="7 8">SORGH_AS_0892</strain>
    </source>
</reference>
<dbReference type="EMBL" id="JAUTBA010000001">
    <property type="protein sequence ID" value="MDQ1151346.1"/>
    <property type="molecule type" value="Genomic_DNA"/>
</dbReference>
<dbReference type="InterPro" id="IPR015422">
    <property type="entry name" value="PyrdxlP-dep_Trfase_small"/>
</dbReference>
<evidence type="ECO:0000256" key="5">
    <source>
        <dbReference type="ARBA" id="ARBA00037974"/>
    </source>
</evidence>
<evidence type="ECO:0000313" key="8">
    <source>
        <dbReference type="Proteomes" id="UP001244640"/>
    </source>
</evidence>
<evidence type="ECO:0000313" key="7">
    <source>
        <dbReference type="EMBL" id="MDQ1151346.1"/>
    </source>
</evidence>
<dbReference type="CDD" id="cd00609">
    <property type="entry name" value="AAT_like"/>
    <property type="match status" value="1"/>
</dbReference>
<dbReference type="EC" id="4.4.1.13" evidence="2"/>
<name>A0ABU0U959_9SPHI</name>
<protein>
    <recommendedName>
        <fullName evidence="2">cysteine-S-conjugate beta-lyase</fullName>
        <ecNumber evidence="2">4.4.1.13</ecNumber>
    </recommendedName>
</protein>
<dbReference type="Gene3D" id="3.40.640.10">
    <property type="entry name" value="Type I PLP-dependent aspartate aminotransferase-like (Major domain)"/>
    <property type="match status" value="1"/>
</dbReference>
<dbReference type="InterPro" id="IPR051798">
    <property type="entry name" value="Class-II_PLP-Dep_Aminotrans"/>
</dbReference>
<evidence type="ECO:0000256" key="4">
    <source>
        <dbReference type="ARBA" id="ARBA00023239"/>
    </source>
</evidence>
<feature type="domain" description="Aminotransferase class I/classII large" evidence="6">
    <location>
        <begin position="50"/>
        <end position="369"/>
    </location>
</feature>
<dbReference type="Pfam" id="PF00155">
    <property type="entry name" value="Aminotran_1_2"/>
    <property type="match status" value="1"/>
</dbReference>
<evidence type="ECO:0000256" key="3">
    <source>
        <dbReference type="ARBA" id="ARBA00022898"/>
    </source>
</evidence>
<dbReference type="Gene3D" id="3.90.1150.10">
    <property type="entry name" value="Aspartate Aminotransferase, domain 1"/>
    <property type="match status" value="1"/>
</dbReference>
<proteinExistence type="inferred from homology"/>
<evidence type="ECO:0000256" key="1">
    <source>
        <dbReference type="ARBA" id="ARBA00001933"/>
    </source>
</evidence>
<dbReference type="Proteomes" id="UP001244640">
    <property type="component" value="Unassembled WGS sequence"/>
</dbReference>
<sequence>MIYNFDKTIVRRGTDSVKWNQQNYEDLIPLWVADMDFPAAQPIVDALSERVRHAIYGYASVPFAFYRAIMNWSFQRHKFALQQGWLLPVIGVVPALSALVKALTAPGDKILVQEPVYHCFFSAIERNGAEVVSNDLKYHDGQYSIDFEDFESKASDPRVKVFILCSPHNPAGRVWTRAELERLGDICLRHHVFVISDEIHCDLVFDGYTHIPFGSISASFLSNSITCIAPSKTFNLAGLQVATVVAADPELKKKVQLAFLANEISSVSPFAITGLIAAYESGGEWLDQALDYIHANYLYLKDFMTEHLSALHVLPLEGTYLVWIDCSALGVSSRKLGQLLLEEVHVQVNVGAMYGKGSDNFIRLNIACSRDILNSGLLRLKQVFLPLLQAAE</sequence>
<dbReference type="PANTHER" id="PTHR43525:SF1">
    <property type="entry name" value="PROTEIN MALY"/>
    <property type="match status" value="1"/>
</dbReference>
<keyword evidence="8" id="KW-1185">Reference proteome</keyword>
<evidence type="ECO:0000259" key="6">
    <source>
        <dbReference type="Pfam" id="PF00155"/>
    </source>
</evidence>
<dbReference type="RefSeq" id="WP_307186838.1">
    <property type="nucleotide sequence ID" value="NZ_JAUTBA010000001.1"/>
</dbReference>
<dbReference type="PANTHER" id="PTHR43525">
    <property type="entry name" value="PROTEIN MALY"/>
    <property type="match status" value="1"/>
</dbReference>
<comment type="similarity">
    <text evidence="5">Belongs to the class-II pyridoxal-phosphate-dependent aminotransferase family. MalY/PatB cystathionine beta-lyase subfamily.</text>
</comment>
<gene>
    <name evidence="7" type="ORF">QE382_003330</name>
</gene>
<organism evidence="7 8">
    <name type="scientific">Sphingobacterium zeae</name>
    <dbReference type="NCBI Taxonomy" id="1776859"/>
    <lineage>
        <taxon>Bacteria</taxon>
        <taxon>Pseudomonadati</taxon>
        <taxon>Bacteroidota</taxon>
        <taxon>Sphingobacteriia</taxon>
        <taxon>Sphingobacteriales</taxon>
        <taxon>Sphingobacteriaceae</taxon>
        <taxon>Sphingobacterium</taxon>
    </lineage>
</organism>
<dbReference type="GO" id="GO:0047804">
    <property type="term" value="F:cysteine-S-conjugate beta-lyase activity"/>
    <property type="evidence" value="ECO:0007669"/>
    <property type="project" value="UniProtKB-EC"/>
</dbReference>